<evidence type="ECO:0000313" key="1">
    <source>
        <dbReference type="EMBL" id="MEP0820407.1"/>
    </source>
</evidence>
<dbReference type="RefSeq" id="WP_190442112.1">
    <property type="nucleotide sequence ID" value="NZ_JAMPKM010000028.1"/>
</dbReference>
<evidence type="ECO:0000313" key="2">
    <source>
        <dbReference type="Proteomes" id="UP001464891"/>
    </source>
</evidence>
<proteinExistence type="predicted"/>
<organism evidence="1 2">
    <name type="scientific">Trichocoleus desertorum GB2-A4</name>
    <dbReference type="NCBI Taxonomy" id="2933944"/>
    <lineage>
        <taxon>Bacteria</taxon>
        <taxon>Bacillati</taxon>
        <taxon>Cyanobacteriota</taxon>
        <taxon>Cyanophyceae</taxon>
        <taxon>Leptolyngbyales</taxon>
        <taxon>Trichocoleusaceae</taxon>
        <taxon>Trichocoleus</taxon>
    </lineage>
</organism>
<sequence length="213" mass="23354">MDQQTHLIRRRFGLLGTICGSLLVGLPTISWASPSVPRVLNPCPGIYYEEPYNSTKLVPRGCPSNAATRLLSEQTQLPHQQVIVVPSRMPMLPLAQPIAQPPLPINRAEPIATVTPMAGKVDVRLKNNTNTLISYEAIGYTQRRFLVAGAEATLRLPTPATITMVRQDEGLLEVMSMPTSRSGMLAVSLDETTTLRDNQGILRIQTDGQVFLN</sequence>
<accession>A0ABV0JF49</accession>
<gene>
    <name evidence="1" type="ORF">NC998_25230</name>
</gene>
<dbReference type="EMBL" id="JAMPKM010000028">
    <property type="protein sequence ID" value="MEP0820407.1"/>
    <property type="molecule type" value="Genomic_DNA"/>
</dbReference>
<name>A0ABV0JF49_9CYAN</name>
<comment type="caution">
    <text evidence="1">The sequence shown here is derived from an EMBL/GenBank/DDBJ whole genome shotgun (WGS) entry which is preliminary data.</text>
</comment>
<reference evidence="1 2" key="1">
    <citation type="submission" date="2022-04" db="EMBL/GenBank/DDBJ databases">
        <title>Positive selection, recombination, and allopatry shape intraspecific diversity of widespread and dominant cyanobacteria.</title>
        <authorList>
            <person name="Wei J."/>
            <person name="Shu W."/>
            <person name="Hu C."/>
        </authorList>
    </citation>
    <scope>NUCLEOTIDE SEQUENCE [LARGE SCALE GENOMIC DNA]</scope>
    <source>
        <strain evidence="1 2">GB2-A4</strain>
    </source>
</reference>
<dbReference type="Proteomes" id="UP001464891">
    <property type="component" value="Unassembled WGS sequence"/>
</dbReference>
<keyword evidence="2" id="KW-1185">Reference proteome</keyword>
<protein>
    <submittedName>
        <fullName evidence="1">Uncharacterized protein</fullName>
    </submittedName>
</protein>